<organism evidence="9 10">
    <name type="scientific">Hankyongella ginsenosidimutans</name>
    <dbReference type="NCBI Taxonomy" id="1763828"/>
    <lineage>
        <taxon>Bacteria</taxon>
        <taxon>Pseudomonadati</taxon>
        <taxon>Pseudomonadota</taxon>
        <taxon>Alphaproteobacteria</taxon>
        <taxon>Sphingomonadales</taxon>
        <taxon>Sphingomonadaceae</taxon>
        <taxon>Hankyongella</taxon>
    </lineage>
</organism>
<evidence type="ECO:0000256" key="3">
    <source>
        <dbReference type="ARBA" id="ARBA00022692"/>
    </source>
</evidence>
<reference evidence="10" key="1">
    <citation type="submission" date="2019-04" db="EMBL/GenBank/DDBJ databases">
        <title>Complete genome sequence of Sphingomonas sp. W1-2-3.</title>
        <authorList>
            <person name="Im W.T."/>
        </authorList>
    </citation>
    <scope>NUCLEOTIDE SEQUENCE [LARGE SCALE GENOMIC DNA]</scope>
    <source>
        <strain evidence="10">W1-2-3</strain>
    </source>
</reference>
<evidence type="ECO:0000256" key="5">
    <source>
        <dbReference type="ARBA" id="ARBA00022989"/>
    </source>
</evidence>
<keyword evidence="3" id="KW-0812">Transmembrane</keyword>
<keyword evidence="2" id="KW-0813">Transport</keyword>
<evidence type="ECO:0000313" key="10">
    <source>
        <dbReference type="Proteomes" id="UP000298714"/>
    </source>
</evidence>
<feature type="compositionally biased region" description="Basic residues" evidence="8">
    <location>
        <begin position="87"/>
        <end position="100"/>
    </location>
</feature>
<keyword evidence="4" id="KW-0653">Protein transport</keyword>
<proteinExistence type="predicted"/>
<gene>
    <name evidence="9" type="ORF">E6W36_09365</name>
</gene>
<evidence type="ECO:0000313" key="9">
    <source>
        <dbReference type="EMBL" id="QCI79667.1"/>
    </source>
</evidence>
<evidence type="ECO:0000256" key="2">
    <source>
        <dbReference type="ARBA" id="ARBA00022448"/>
    </source>
</evidence>
<keyword evidence="6" id="KW-0811">Translocation</keyword>
<dbReference type="PRINTS" id="PR01506">
    <property type="entry name" value="TATBPROTEIN"/>
</dbReference>
<evidence type="ECO:0000256" key="7">
    <source>
        <dbReference type="ARBA" id="ARBA00023136"/>
    </source>
</evidence>
<keyword evidence="5" id="KW-1133">Transmembrane helix</keyword>
<dbReference type="Proteomes" id="UP000298714">
    <property type="component" value="Chromosome"/>
</dbReference>
<keyword evidence="7" id="KW-0472">Membrane</keyword>
<evidence type="ECO:0008006" key="11">
    <source>
        <dbReference type="Google" id="ProtNLM"/>
    </source>
</evidence>
<name>A0A4D7C9M6_9SPHN</name>
<dbReference type="RefSeq" id="WP_222872491.1">
    <property type="nucleotide sequence ID" value="NZ_CP039704.1"/>
</dbReference>
<dbReference type="Gene3D" id="1.20.5.3310">
    <property type="match status" value="1"/>
</dbReference>
<dbReference type="EMBL" id="CP039704">
    <property type="protein sequence ID" value="QCI79667.1"/>
    <property type="molecule type" value="Genomic_DNA"/>
</dbReference>
<evidence type="ECO:0000256" key="8">
    <source>
        <dbReference type="SAM" id="MobiDB-lite"/>
    </source>
</evidence>
<feature type="region of interest" description="Disordered" evidence="8">
    <location>
        <begin position="68"/>
        <end position="100"/>
    </location>
</feature>
<dbReference type="InterPro" id="IPR003369">
    <property type="entry name" value="TatA/B/E"/>
</dbReference>
<dbReference type="KEGG" id="hgn:E6W36_09365"/>
<evidence type="ECO:0000256" key="6">
    <source>
        <dbReference type="ARBA" id="ARBA00023010"/>
    </source>
</evidence>
<sequence length="100" mass="11541">MFDFNLGEMGIVALVALLVVGPKELPGLLRTLASWRRQIGNVAGQFRSGFDEMMREAELEELRRKAMEMPTANPYQPKPDFGDIRTARTHRNRRRRWPAT</sequence>
<dbReference type="Pfam" id="PF02416">
    <property type="entry name" value="TatA_B_E"/>
    <property type="match status" value="1"/>
</dbReference>
<keyword evidence="10" id="KW-1185">Reference proteome</keyword>
<accession>A0A4D7C9M6</accession>
<protein>
    <recommendedName>
        <fullName evidence="11">Twin-arginine translocase subunit TatB</fullName>
    </recommendedName>
</protein>
<comment type="subcellular location">
    <subcellularLocation>
        <location evidence="1">Membrane</location>
        <topology evidence="1">Single-pass membrane protein</topology>
    </subcellularLocation>
</comment>
<evidence type="ECO:0000256" key="1">
    <source>
        <dbReference type="ARBA" id="ARBA00004167"/>
    </source>
</evidence>
<dbReference type="AlphaFoldDB" id="A0A4D7C9M6"/>
<evidence type="ECO:0000256" key="4">
    <source>
        <dbReference type="ARBA" id="ARBA00022927"/>
    </source>
</evidence>